<keyword evidence="2" id="KW-1185">Reference proteome</keyword>
<dbReference type="GeneID" id="28938317"/>
<reference evidence="2" key="1">
    <citation type="journal article" date="2016" name="Nat. Commun.">
        <title>Genome analysis of three Pneumocystis species reveals adaptation mechanisms to life exclusively in mammalian hosts.</title>
        <authorList>
            <person name="Ma L."/>
            <person name="Chen Z."/>
            <person name="Huang D.W."/>
            <person name="Kutty G."/>
            <person name="Ishihara M."/>
            <person name="Wang H."/>
            <person name="Abouelleil A."/>
            <person name="Bishop L."/>
            <person name="Davey E."/>
            <person name="Deng R."/>
            <person name="Deng X."/>
            <person name="Fan L."/>
            <person name="Fantoni G."/>
            <person name="Fitzgerald M."/>
            <person name="Gogineni E."/>
            <person name="Goldberg J.M."/>
            <person name="Handley G."/>
            <person name="Hu X."/>
            <person name="Huber C."/>
            <person name="Jiao X."/>
            <person name="Jones K."/>
            <person name="Levin J.Z."/>
            <person name="Liu Y."/>
            <person name="Macdonald P."/>
            <person name="Melnikov A."/>
            <person name="Raley C."/>
            <person name="Sassi M."/>
            <person name="Sherman B.T."/>
            <person name="Song X."/>
            <person name="Sykes S."/>
            <person name="Tran B."/>
            <person name="Walsh L."/>
            <person name="Xia Y."/>
            <person name="Yang J."/>
            <person name="Young S."/>
            <person name="Zeng Q."/>
            <person name="Zheng X."/>
            <person name="Stephens R."/>
            <person name="Nusbaum C."/>
            <person name="Birren B.W."/>
            <person name="Azadi P."/>
            <person name="Lempicki R.A."/>
            <person name="Cuomo C.A."/>
            <person name="Kovacs J.A."/>
        </authorList>
    </citation>
    <scope>NUCLEOTIDE SEQUENCE [LARGE SCALE GENOMIC DNA]</scope>
    <source>
        <strain evidence="2">B80</strain>
    </source>
</reference>
<dbReference type="EMBL" id="LFVZ01000001">
    <property type="protein sequence ID" value="KTW31652.1"/>
    <property type="molecule type" value="Genomic_DNA"/>
</dbReference>
<protein>
    <submittedName>
        <fullName evidence="1">Uncharacterized protein</fullName>
    </submittedName>
</protein>
<accession>A0A0W4ZTI2</accession>
<proteinExistence type="predicted"/>
<dbReference type="VEuPathDB" id="FungiDB:T552_04063"/>
<evidence type="ECO:0000313" key="1">
    <source>
        <dbReference type="EMBL" id="KTW31652.1"/>
    </source>
</evidence>
<comment type="caution">
    <text evidence="1">The sequence shown here is derived from an EMBL/GenBank/DDBJ whole genome shotgun (WGS) entry which is preliminary data.</text>
</comment>
<name>A0A0W4ZTI2_PNEC8</name>
<gene>
    <name evidence="1" type="ORF">T552_04063</name>
</gene>
<organism evidence="1 2">
    <name type="scientific">Pneumocystis carinii (strain B80)</name>
    <name type="common">Rat pneumocystis pneumonia agent</name>
    <name type="synonym">Pneumocystis carinii f. sp. carinii</name>
    <dbReference type="NCBI Taxonomy" id="1408658"/>
    <lineage>
        <taxon>Eukaryota</taxon>
        <taxon>Fungi</taxon>
        <taxon>Dikarya</taxon>
        <taxon>Ascomycota</taxon>
        <taxon>Taphrinomycotina</taxon>
        <taxon>Pneumocystomycetes</taxon>
        <taxon>Pneumocystaceae</taxon>
        <taxon>Pneumocystis</taxon>
    </lineage>
</organism>
<dbReference type="RefSeq" id="XP_018227768.1">
    <property type="nucleotide sequence ID" value="XM_018372114.1"/>
</dbReference>
<dbReference type="AlphaFoldDB" id="A0A0W4ZTI2"/>
<dbReference type="Proteomes" id="UP000054454">
    <property type="component" value="Unassembled WGS sequence"/>
</dbReference>
<sequence>MKSTFFINIRKNREENVTCQTSLVEYSLIKTKDQKNKVKNKEDTGFKNNNIDKEKYRKKQEKSFKFIIRICNVFPIF</sequence>
<evidence type="ECO:0000313" key="2">
    <source>
        <dbReference type="Proteomes" id="UP000054454"/>
    </source>
</evidence>